<name>A0A1R4GMY7_9MICO</name>
<feature type="transmembrane region" description="Helical" evidence="1">
    <location>
        <begin position="121"/>
        <end position="145"/>
    </location>
</feature>
<feature type="transmembrane region" description="Helical" evidence="1">
    <location>
        <begin position="166"/>
        <end position="190"/>
    </location>
</feature>
<organism evidence="2 3">
    <name type="scientific">Agrococcus casei LMG 22410</name>
    <dbReference type="NCBI Taxonomy" id="1255656"/>
    <lineage>
        <taxon>Bacteria</taxon>
        <taxon>Bacillati</taxon>
        <taxon>Actinomycetota</taxon>
        <taxon>Actinomycetes</taxon>
        <taxon>Micrococcales</taxon>
        <taxon>Microbacteriaceae</taxon>
        <taxon>Agrococcus</taxon>
    </lineage>
</organism>
<feature type="transmembrane region" description="Helical" evidence="1">
    <location>
        <begin position="74"/>
        <end position="101"/>
    </location>
</feature>
<keyword evidence="1" id="KW-0472">Membrane</keyword>
<protein>
    <submittedName>
        <fullName evidence="2">Uncharacterized protein</fullName>
    </submittedName>
</protein>
<accession>A0A1R4GMY7</accession>
<keyword evidence="3" id="KW-1185">Reference proteome</keyword>
<sequence>MRGSTSADMERILGVAGQTGGMSSEVHMKMAPPEELARPSFYGHPEPHYHYDRPPMPVVPLDPAQQKSRKRLTIWSWIALGYAFINIGSAFFAVVLAYTVALTGLLLTFALGDAGPMLGGLVAIGFMIWLASIPAAAVVGLVCAIRAGRLHRQLVPMGQSAQMPKVVGWIAFGLASLITVVMVAQAIWLFGSLI</sequence>
<gene>
    <name evidence="2" type="ORF">CZ674_13325</name>
</gene>
<keyword evidence="1" id="KW-1133">Transmembrane helix</keyword>
<dbReference type="Proteomes" id="UP000195787">
    <property type="component" value="Unassembled WGS sequence"/>
</dbReference>
<dbReference type="EMBL" id="FUHU01000046">
    <property type="protein sequence ID" value="SJM69484.1"/>
    <property type="molecule type" value="Genomic_DNA"/>
</dbReference>
<evidence type="ECO:0000313" key="2">
    <source>
        <dbReference type="EMBL" id="SJM69484.1"/>
    </source>
</evidence>
<dbReference type="AlphaFoldDB" id="A0A1R4GMY7"/>
<evidence type="ECO:0000313" key="3">
    <source>
        <dbReference type="Proteomes" id="UP000195787"/>
    </source>
</evidence>
<keyword evidence="1" id="KW-0812">Transmembrane</keyword>
<evidence type="ECO:0000256" key="1">
    <source>
        <dbReference type="SAM" id="Phobius"/>
    </source>
</evidence>
<reference evidence="2 3" key="1">
    <citation type="submission" date="2017-02" db="EMBL/GenBank/DDBJ databases">
        <authorList>
            <person name="Peterson S.W."/>
        </authorList>
    </citation>
    <scope>NUCLEOTIDE SEQUENCE [LARGE SCALE GENOMIC DNA]</scope>
    <source>
        <strain evidence="2 3">LMG 22410</strain>
    </source>
</reference>
<proteinExistence type="predicted"/>